<dbReference type="PANTHER" id="PTHR11904:SF9">
    <property type="entry name" value="PURINE NUCLEOSIDE PHOSPHORYLASE-RELATED"/>
    <property type="match status" value="1"/>
</dbReference>
<dbReference type="AlphaFoldDB" id="A0AAE3HIK5"/>
<dbReference type="EMBL" id="JANKAS010000011">
    <property type="protein sequence ID" value="MCR1899584.1"/>
    <property type="molecule type" value="Genomic_DNA"/>
</dbReference>
<evidence type="ECO:0000259" key="10">
    <source>
        <dbReference type="Pfam" id="PF01048"/>
    </source>
</evidence>
<dbReference type="InterPro" id="IPR000845">
    <property type="entry name" value="Nucleoside_phosphorylase_d"/>
</dbReference>
<comment type="caution">
    <text evidence="11">The sequence shown here is derived from an EMBL/GenBank/DDBJ whole genome shotgun (WGS) entry which is preliminary data.</text>
</comment>
<dbReference type="InterPro" id="IPR011270">
    <property type="entry name" value="Pur_Nuc_Pase_Ino/Guo-sp"/>
</dbReference>
<dbReference type="Gene3D" id="3.40.50.1580">
    <property type="entry name" value="Nucleoside phosphorylase domain"/>
    <property type="match status" value="1"/>
</dbReference>
<evidence type="ECO:0000256" key="8">
    <source>
        <dbReference type="ARBA" id="ARBA00048556"/>
    </source>
</evidence>
<dbReference type="NCBIfam" id="TIGR01700">
    <property type="entry name" value="PNPH"/>
    <property type="match status" value="1"/>
</dbReference>
<evidence type="ECO:0000256" key="7">
    <source>
        <dbReference type="ARBA" id="ARBA00022679"/>
    </source>
</evidence>
<protein>
    <recommendedName>
        <fullName evidence="9">Purine nucleoside phosphorylase</fullName>
        <ecNumber evidence="9">2.4.2.1</ecNumber>
    </recommendedName>
    <alternativeName>
        <fullName evidence="9">Inosine-guanosine phosphorylase</fullName>
    </alternativeName>
</protein>
<feature type="domain" description="Nucleoside phosphorylase" evidence="10">
    <location>
        <begin position="25"/>
        <end position="270"/>
    </location>
</feature>
<accession>A0AAE3HIK5</accession>
<evidence type="ECO:0000313" key="12">
    <source>
        <dbReference type="Proteomes" id="UP001205748"/>
    </source>
</evidence>
<dbReference type="CDD" id="cd09009">
    <property type="entry name" value="PNP-EcPNPII_like"/>
    <property type="match status" value="1"/>
</dbReference>
<dbReference type="InterPro" id="IPR035994">
    <property type="entry name" value="Nucleoside_phosphorylase_sf"/>
</dbReference>
<dbReference type="GO" id="GO:0009116">
    <property type="term" value="P:nucleoside metabolic process"/>
    <property type="evidence" value="ECO:0007669"/>
    <property type="project" value="InterPro"/>
</dbReference>
<dbReference type="GO" id="GO:0004731">
    <property type="term" value="F:purine-nucleoside phosphorylase activity"/>
    <property type="evidence" value="ECO:0007669"/>
    <property type="project" value="UniProtKB-EC"/>
</dbReference>
<evidence type="ECO:0000313" key="11">
    <source>
        <dbReference type="EMBL" id="MCR1899584.1"/>
    </source>
</evidence>
<evidence type="ECO:0000256" key="2">
    <source>
        <dbReference type="ARBA" id="ARBA00005058"/>
    </source>
</evidence>
<organism evidence="11 12">
    <name type="scientific">Irregularibacter muris</name>
    <dbReference type="NCBI Taxonomy" id="1796619"/>
    <lineage>
        <taxon>Bacteria</taxon>
        <taxon>Bacillati</taxon>
        <taxon>Bacillota</taxon>
        <taxon>Clostridia</taxon>
        <taxon>Eubacteriales</taxon>
        <taxon>Eubacteriaceae</taxon>
        <taxon>Irregularibacter</taxon>
    </lineage>
</organism>
<dbReference type="Pfam" id="PF01048">
    <property type="entry name" value="PNP_UDP_1"/>
    <property type="match status" value="1"/>
</dbReference>
<evidence type="ECO:0000256" key="1">
    <source>
        <dbReference type="ARBA" id="ARBA00002678"/>
    </source>
</evidence>
<reference evidence="11" key="1">
    <citation type="submission" date="2022-07" db="EMBL/GenBank/DDBJ databases">
        <title>Enhanced cultured diversity of the mouse gut microbiota enables custom-made synthetic communities.</title>
        <authorList>
            <person name="Afrizal A."/>
        </authorList>
    </citation>
    <scope>NUCLEOTIDE SEQUENCE</scope>
    <source>
        <strain evidence="11">DSM 28593</strain>
    </source>
</reference>
<comment type="function">
    <text evidence="1">The purine nucleoside phosphorylases catalyze the phosphorolytic breakdown of the N-glycosidic bond in the beta-(deoxy)ribonucleoside molecules, with the formation of the corresponding free purine bases and pentose-1-phosphate. Cleaves guanosine, inosine, 2'-deoxyguanosine and 2'-deoxyinosine.</text>
</comment>
<keyword evidence="12" id="KW-1185">Reference proteome</keyword>
<dbReference type="NCBIfam" id="NF006054">
    <property type="entry name" value="PRK08202.1"/>
    <property type="match status" value="1"/>
</dbReference>
<dbReference type="InterPro" id="IPR018099">
    <property type="entry name" value="Purine_phosphorylase-2_CS"/>
</dbReference>
<gene>
    <name evidence="11" type="ORF">NSA47_11415</name>
</gene>
<evidence type="ECO:0000256" key="4">
    <source>
        <dbReference type="ARBA" id="ARBA00011233"/>
    </source>
</evidence>
<sequence length="275" mass="30101">MNNLKTKIEEARAFIERQGNSKPAIGLILGSGLGVLAGEIEDAVKIPYEKIPHFPVSTVEGHVGQLVIGHLEGKQVIAMEGRFHYYEGYSMQEVTFPVRVMKALGVEMLLVTNACGGMDPKLYPGALMFITDHINWMHDNPLIGPNDEELGGRFPDMSTAYDKDLIALGQKVAEKYAIKTEEGVYGGISGPYYLPKAELKMLRMLGADTVGMSTIPEVIVARHSHLKVLGISCITDMAIADELVSISHEEVLEVAKEARPKFIQLVKGIINEVAL</sequence>
<evidence type="ECO:0000256" key="6">
    <source>
        <dbReference type="ARBA" id="ARBA00022676"/>
    </source>
</evidence>
<dbReference type="PIRSF" id="PIRSF000477">
    <property type="entry name" value="PurNPase"/>
    <property type="match status" value="1"/>
</dbReference>
<dbReference type="RefSeq" id="WP_257532097.1">
    <property type="nucleotide sequence ID" value="NZ_JANKAS010000011.1"/>
</dbReference>
<keyword evidence="6 9" id="KW-0328">Glycosyltransferase</keyword>
<dbReference type="SUPFAM" id="SSF53167">
    <property type="entry name" value="Purine and uridine phosphorylases"/>
    <property type="match status" value="1"/>
</dbReference>
<comment type="pathway">
    <text evidence="2 9">Purine metabolism; purine nucleoside salvage.</text>
</comment>
<dbReference type="NCBIfam" id="TIGR01697">
    <property type="entry name" value="PNPH-PUNA-XAPA"/>
    <property type="match status" value="1"/>
</dbReference>
<evidence type="ECO:0000256" key="5">
    <source>
        <dbReference type="ARBA" id="ARBA00022553"/>
    </source>
</evidence>
<dbReference type="PROSITE" id="PS01240">
    <property type="entry name" value="PNP_MTAP_2"/>
    <property type="match status" value="1"/>
</dbReference>
<comment type="catalytic activity">
    <reaction evidence="8">
        <text>a purine 2'-deoxy-D-ribonucleoside + phosphate = a purine nucleobase + 2-deoxy-alpha-D-ribose 1-phosphate</text>
        <dbReference type="Rhea" id="RHEA:36431"/>
        <dbReference type="ChEBI" id="CHEBI:26386"/>
        <dbReference type="ChEBI" id="CHEBI:43474"/>
        <dbReference type="ChEBI" id="CHEBI:57259"/>
        <dbReference type="ChEBI" id="CHEBI:142361"/>
        <dbReference type="EC" id="2.4.2.1"/>
    </reaction>
</comment>
<keyword evidence="5" id="KW-0597">Phosphoprotein</keyword>
<dbReference type="GO" id="GO:0005737">
    <property type="term" value="C:cytoplasm"/>
    <property type="evidence" value="ECO:0007669"/>
    <property type="project" value="TreeGrafter"/>
</dbReference>
<dbReference type="PANTHER" id="PTHR11904">
    <property type="entry name" value="METHYLTHIOADENOSINE/PURINE NUCLEOSIDE PHOSPHORYLASE"/>
    <property type="match status" value="1"/>
</dbReference>
<comment type="similarity">
    <text evidence="3 9">Belongs to the PNP/MTAP phosphorylase family.</text>
</comment>
<proteinExistence type="inferred from homology"/>
<dbReference type="EC" id="2.4.2.1" evidence="9"/>
<name>A0AAE3HIK5_9FIRM</name>
<dbReference type="InterPro" id="IPR011268">
    <property type="entry name" value="Purine_phosphorylase"/>
</dbReference>
<dbReference type="Proteomes" id="UP001205748">
    <property type="component" value="Unassembled WGS sequence"/>
</dbReference>
<dbReference type="FunFam" id="3.40.50.1580:FF:000010">
    <property type="entry name" value="Purine nucleoside phosphorylase"/>
    <property type="match status" value="1"/>
</dbReference>
<keyword evidence="7 9" id="KW-0808">Transferase</keyword>
<evidence type="ECO:0000256" key="3">
    <source>
        <dbReference type="ARBA" id="ARBA00006751"/>
    </source>
</evidence>
<comment type="subunit">
    <text evidence="4">Homotrimer.</text>
</comment>
<evidence type="ECO:0000256" key="9">
    <source>
        <dbReference type="PIRNR" id="PIRNR000477"/>
    </source>
</evidence>